<organism evidence="1 2">
    <name type="scientific">Miscanthus lutarioriparius</name>
    <dbReference type="NCBI Taxonomy" id="422564"/>
    <lineage>
        <taxon>Eukaryota</taxon>
        <taxon>Viridiplantae</taxon>
        <taxon>Streptophyta</taxon>
        <taxon>Embryophyta</taxon>
        <taxon>Tracheophyta</taxon>
        <taxon>Spermatophyta</taxon>
        <taxon>Magnoliopsida</taxon>
        <taxon>Liliopsida</taxon>
        <taxon>Poales</taxon>
        <taxon>Poaceae</taxon>
        <taxon>PACMAD clade</taxon>
        <taxon>Panicoideae</taxon>
        <taxon>Andropogonodae</taxon>
        <taxon>Andropogoneae</taxon>
        <taxon>Saccharinae</taxon>
        <taxon>Miscanthus</taxon>
    </lineage>
</organism>
<sequence>MGSCVSRSGTAATSTAAESVSVSVHALTAKVVDLDGSMAQFAAPVTAHEALTATATAGGGGAAPPSSPPRFLCCSDALDFDVPVTALAAHDALRPGQLYFALPMAMLGRPLSAQDMAALAVKACAAIGTAQVVATADVAAAAGSVPSSALDRSEGAGAASSRQQRWQATGQVAPVVVVVSADAHGEWKSYPVRGGYTDARKAARGGGGETVGKARNGVGYKQRVARDLAPVQRPSVIVEAASE</sequence>
<accession>A0A811NBE7</accession>
<name>A0A811NBE7_9POAL</name>
<dbReference type="EMBL" id="CAJGYO010000004">
    <property type="protein sequence ID" value="CAD6224378.1"/>
    <property type="molecule type" value="Genomic_DNA"/>
</dbReference>
<keyword evidence="2" id="KW-1185">Reference proteome</keyword>
<comment type="caution">
    <text evidence="1">The sequence shown here is derived from an EMBL/GenBank/DDBJ whole genome shotgun (WGS) entry which is preliminary data.</text>
</comment>
<dbReference type="Pfam" id="PF14009">
    <property type="entry name" value="PADRE"/>
    <property type="match status" value="1"/>
</dbReference>
<dbReference type="InterPro" id="IPR025322">
    <property type="entry name" value="PADRE_dom"/>
</dbReference>
<evidence type="ECO:0000313" key="2">
    <source>
        <dbReference type="Proteomes" id="UP000604825"/>
    </source>
</evidence>
<evidence type="ECO:0000313" key="1">
    <source>
        <dbReference type="EMBL" id="CAD6224378.1"/>
    </source>
</evidence>
<dbReference type="OrthoDB" id="843671at2759"/>
<reference evidence="1" key="1">
    <citation type="submission" date="2020-10" db="EMBL/GenBank/DDBJ databases">
        <authorList>
            <person name="Han B."/>
            <person name="Lu T."/>
            <person name="Zhao Q."/>
            <person name="Huang X."/>
            <person name="Zhao Y."/>
        </authorList>
    </citation>
    <scope>NUCLEOTIDE SEQUENCE</scope>
</reference>
<dbReference type="Proteomes" id="UP000604825">
    <property type="component" value="Unassembled WGS sequence"/>
</dbReference>
<protein>
    <recommendedName>
        <fullName evidence="3">TMV response-related protein</fullName>
    </recommendedName>
</protein>
<proteinExistence type="predicted"/>
<gene>
    <name evidence="1" type="ORF">NCGR_LOCUS16675</name>
</gene>
<evidence type="ECO:0008006" key="3">
    <source>
        <dbReference type="Google" id="ProtNLM"/>
    </source>
</evidence>
<dbReference type="AlphaFoldDB" id="A0A811NBE7"/>
<dbReference type="PANTHER" id="PTHR33052">
    <property type="entry name" value="DUF4228 DOMAIN PROTEIN-RELATED"/>
    <property type="match status" value="1"/>
</dbReference>